<feature type="binding site" evidence="7">
    <location>
        <position position="173"/>
    </location>
    <ligand>
        <name>Zn(2+)</name>
        <dbReference type="ChEBI" id="CHEBI:29105"/>
        <label>1</label>
    </ligand>
</feature>
<dbReference type="EC" id="3.5.1.9" evidence="7"/>
<dbReference type="PANTHER" id="PTHR31118:SF32">
    <property type="entry name" value="KYNURENINE FORMAMIDASE"/>
    <property type="match status" value="1"/>
</dbReference>
<protein>
    <recommendedName>
        <fullName evidence="7">Kynurenine formamidase</fullName>
        <shortName evidence="7">KFA</shortName>
        <shortName evidence="7">KFase</shortName>
        <ecNumber evidence="7">3.5.1.9</ecNumber>
    </recommendedName>
    <alternativeName>
        <fullName evidence="7">Arylformamidase</fullName>
    </alternativeName>
    <alternativeName>
        <fullName evidence="7">N-formylkynurenine formamidase</fullName>
        <shortName evidence="7">FKF</shortName>
    </alternativeName>
</protein>
<comment type="subunit">
    <text evidence="7">Homodimer.</text>
</comment>
<dbReference type="NCBIfam" id="TIGR03035">
    <property type="entry name" value="trp_arylform"/>
    <property type="match status" value="1"/>
</dbReference>
<dbReference type="Proteomes" id="UP001368328">
    <property type="component" value="Chromosome"/>
</dbReference>
<evidence type="ECO:0000256" key="5">
    <source>
        <dbReference type="ARBA" id="ARBA00023079"/>
    </source>
</evidence>
<evidence type="ECO:0000256" key="3">
    <source>
        <dbReference type="ARBA" id="ARBA00022801"/>
    </source>
</evidence>
<keyword evidence="4 7" id="KW-0862">Zinc</keyword>
<comment type="cofactor">
    <cofactor evidence="7">
        <name>Zn(2+)</name>
        <dbReference type="ChEBI" id="CHEBI:29105"/>
    </cofactor>
    <text evidence="7">Binds 2 zinc ions per subunit.</text>
</comment>
<keyword evidence="2 7" id="KW-0479">Metal-binding</keyword>
<dbReference type="GO" id="GO:0004061">
    <property type="term" value="F:arylformamidase activity"/>
    <property type="evidence" value="ECO:0007669"/>
    <property type="project" value="UniProtKB-EC"/>
</dbReference>
<keyword evidence="9" id="KW-1185">Reference proteome</keyword>
<evidence type="ECO:0000256" key="1">
    <source>
        <dbReference type="ARBA" id="ARBA00002204"/>
    </source>
</evidence>
<evidence type="ECO:0000256" key="2">
    <source>
        <dbReference type="ARBA" id="ARBA00022723"/>
    </source>
</evidence>
<dbReference type="InterPro" id="IPR037175">
    <property type="entry name" value="KFase_sf"/>
</dbReference>
<feature type="binding site" evidence="7">
    <location>
        <position position="20"/>
    </location>
    <ligand>
        <name>substrate</name>
    </ligand>
</feature>
<dbReference type="InterPro" id="IPR007325">
    <property type="entry name" value="KFase/CYL"/>
</dbReference>
<feature type="binding site" evidence="7">
    <location>
        <position position="56"/>
    </location>
    <ligand>
        <name>Zn(2+)</name>
        <dbReference type="ChEBI" id="CHEBI:29105"/>
        <label>1</label>
    </ligand>
</feature>
<evidence type="ECO:0000313" key="9">
    <source>
        <dbReference type="Proteomes" id="UP001368328"/>
    </source>
</evidence>
<evidence type="ECO:0000256" key="7">
    <source>
        <dbReference type="HAMAP-Rule" id="MF_01969"/>
    </source>
</evidence>
<feature type="active site" description="Proton donor/acceptor" evidence="7">
    <location>
        <position position="60"/>
    </location>
</feature>
<dbReference type="Pfam" id="PF04199">
    <property type="entry name" value="Cyclase"/>
    <property type="match status" value="1"/>
</dbReference>
<evidence type="ECO:0000313" key="8">
    <source>
        <dbReference type="EMBL" id="WXB87199.1"/>
    </source>
</evidence>
<keyword evidence="3 7" id="KW-0378">Hydrolase</keyword>
<comment type="similarity">
    <text evidence="7">Belongs to the Cyclase 1 superfamily. KynB family.</text>
</comment>
<dbReference type="RefSeq" id="WP_338786448.1">
    <property type="nucleotide sequence ID" value="NZ_CP147403.1"/>
</dbReference>
<dbReference type="HAMAP" id="MF_01969">
    <property type="entry name" value="KynB"/>
    <property type="match status" value="1"/>
</dbReference>
<feature type="binding site" evidence="7">
    <location>
        <position position="173"/>
    </location>
    <ligand>
        <name>Zn(2+)</name>
        <dbReference type="ChEBI" id="CHEBI:29105"/>
        <label>2</label>
    </ligand>
</feature>
<sequence>MTSEKWIDISQPLREDIAHWPGDTPFSYEVVFRKSETGSVNIGKMVTSLHTGTHIDAPFHFLENGTRVTDLDINIFIGPCLVIDVSQHELIDVEVLKKFEIKGSKRILLRTSARRDLTVFPKKIPLLTLEAIDYLKNQDITLIGIDLPSVDQIDSKELPIHHRIYKHGIYILENVLLDHIKPGKYELSALPLPIEHADGSLVRAAVRPISNKNGVGV</sequence>
<dbReference type="EMBL" id="CP147403">
    <property type="protein sequence ID" value="WXB87199.1"/>
    <property type="molecule type" value="Genomic_DNA"/>
</dbReference>
<dbReference type="InterPro" id="IPR017484">
    <property type="entry name" value="Kynurenine_formamidase_bac"/>
</dbReference>
<evidence type="ECO:0000256" key="6">
    <source>
        <dbReference type="ARBA" id="ARBA00048496"/>
    </source>
</evidence>
<reference evidence="8 9" key="1">
    <citation type="submission" date="2024-02" db="EMBL/GenBank/DDBJ databases">
        <title>Seven novel Bacillus-like species.</title>
        <authorList>
            <person name="Liu G."/>
        </authorList>
    </citation>
    <scope>NUCLEOTIDE SEQUENCE [LARGE SCALE GENOMIC DNA]</scope>
    <source>
        <strain evidence="8 9">FJAT-53654</strain>
    </source>
</reference>
<dbReference type="Gene3D" id="3.50.30.50">
    <property type="entry name" value="Putative cyclase"/>
    <property type="match status" value="1"/>
</dbReference>
<feature type="binding site" evidence="7">
    <location>
        <position position="161"/>
    </location>
    <ligand>
        <name>Zn(2+)</name>
        <dbReference type="ChEBI" id="CHEBI:29105"/>
        <label>2</label>
    </ligand>
</feature>
<keyword evidence="5 7" id="KW-0823">Tryptophan catabolism</keyword>
<comment type="catalytic activity">
    <reaction evidence="6 7">
        <text>N-formyl-L-kynurenine + H2O = L-kynurenine + formate + H(+)</text>
        <dbReference type="Rhea" id="RHEA:13009"/>
        <dbReference type="ChEBI" id="CHEBI:15377"/>
        <dbReference type="ChEBI" id="CHEBI:15378"/>
        <dbReference type="ChEBI" id="CHEBI:15740"/>
        <dbReference type="ChEBI" id="CHEBI:57959"/>
        <dbReference type="ChEBI" id="CHEBI:58629"/>
        <dbReference type="EC" id="3.5.1.9"/>
    </reaction>
</comment>
<name>A0ABZ2MPB3_9BACI</name>
<proteinExistence type="inferred from homology"/>
<feature type="binding site" evidence="7">
    <location>
        <position position="56"/>
    </location>
    <ligand>
        <name>Zn(2+)</name>
        <dbReference type="ChEBI" id="CHEBI:29105"/>
        <label>2</label>
    </ligand>
</feature>
<dbReference type="PANTHER" id="PTHR31118">
    <property type="entry name" value="CYCLASE-LIKE PROTEIN 2"/>
    <property type="match status" value="1"/>
</dbReference>
<dbReference type="SUPFAM" id="SSF102198">
    <property type="entry name" value="Putative cyclase"/>
    <property type="match status" value="1"/>
</dbReference>
<feature type="binding site" evidence="7">
    <location>
        <position position="54"/>
    </location>
    <ligand>
        <name>Zn(2+)</name>
        <dbReference type="ChEBI" id="CHEBI:29105"/>
        <label>1</label>
    </ligand>
</feature>
<organism evidence="8 9">
    <name type="scientific">Metabacillus rhizosphaerae</name>
    <dbReference type="NCBI Taxonomy" id="3117747"/>
    <lineage>
        <taxon>Bacteria</taxon>
        <taxon>Bacillati</taxon>
        <taxon>Bacillota</taxon>
        <taxon>Bacilli</taxon>
        <taxon>Bacillales</taxon>
        <taxon>Bacillaceae</taxon>
        <taxon>Metabacillus</taxon>
    </lineage>
</organism>
<accession>A0ABZ2MPB3</accession>
<evidence type="ECO:0000256" key="4">
    <source>
        <dbReference type="ARBA" id="ARBA00022833"/>
    </source>
</evidence>
<comment type="pathway">
    <text evidence="7">Amino-acid degradation; L-tryptophan degradation via kynurenine pathway; L-kynurenine from L-tryptophan: step 2/2.</text>
</comment>
<feature type="binding site" evidence="7">
    <location>
        <position position="50"/>
    </location>
    <ligand>
        <name>Zn(2+)</name>
        <dbReference type="ChEBI" id="CHEBI:29105"/>
        <label>1</label>
    </ligand>
</feature>
<comment type="function">
    <text evidence="1 7">Catalyzes the hydrolysis of N-formyl-L-kynurenine to L-kynurenine, the second step in the kynurenine pathway of tryptophan degradation.</text>
</comment>
<gene>
    <name evidence="7 8" type="primary">kynB</name>
    <name evidence="8" type="ORF">WCV66_18435</name>
</gene>